<sequence length="184" mass="20730">MSRHLGCHSPVFNMKIDSATQSDFDLTFHYLDLMCTPHNTLKDQFFSLFSAKPLQPGSKDLDCYLKTLQDVATCQSPMSINTDTEKNISSTVSDIFTKPSAQEPDYPQLDINNLDKFLLQELEVISTELSVVNSTKRGQKVKKRLFVCSNDGEPNTKRRRTGSFTETDADIEFIWTSSDSAGRS</sequence>
<protein>
    <submittedName>
        <fullName evidence="1">Uncharacterized protein</fullName>
    </submittedName>
</protein>
<proteinExistence type="predicted"/>
<evidence type="ECO:0000313" key="2">
    <source>
        <dbReference type="Proteomes" id="UP000596742"/>
    </source>
</evidence>
<dbReference type="Proteomes" id="UP000596742">
    <property type="component" value="Unassembled WGS sequence"/>
</dbReference>
<organism evidence="1 2">
    <name type="scientific">Mytilus galloprovincialis</name>
    <name type="common">Mediterranean mussel</name>
    <dbReference type="NCBI Taxonomy" id="29158"/>
    <lineage>
        <taxon>Eukaryota</taxon>
        <taxon>Metazoa</taxon>
        <taxon>Spiralia</taxon>
        <taxon>Lophotrochozoa</taxon>
        <taxon>Mollusca</taxon>
        <taxon>Bivalvia</taxon>
        <taxon>Autobranchia</taxon>
        <taxon>Pteriomorphia</taxon>
        <taxon>Mytilida</taxon>
        <taxon>Mytiloidea</taxon>
        <taxon>Mytilidae</taxon>
        <taxon>Mytilinae</taxon>
        <taxon>Mytilus</taxon>
    </lineage>
</organism>
<dbReference type="OrthoDB" id="6051484at2759"/>
<reference evidence="1" key="1">
    <citation type="submission" date="2018-11" db="EMBL/GenBank/DDBJ databases">
        <authorList>
            <person name="Alioto T."/>
            <person name="Alioto T."/>
        </authorList>
    </citation>
    <scope>NUCLEOTIDE SEQUENCE</scope>
</reference>
<gene>
    <name evidence="1" type="ORF">MGAL_10B053364</name>
</gene>
<accession>A0A8B6BY77</accession>
<keyword evidence="2" id="KW-1185">Reference proteome</keyword>
<evidence type="ECO:0000313" key="1">
    <source>
        <dbReference type="EMBL" id="VDH96549.1"/>
    </source>
</evidence>
<name>A0A8B6BY77_MYTGA</name>
<comment type="caution">
    <text evidence="1">The sequence shown here is derived from an EMBL/GenBank/DDBJ whole genome shotgun (WGS) entry which is preliminary data.</text>
</comment>
<dbReference type="AlphaFoldDB" id="A0A8B6BY77"/>
<dbReference type="EMBL" id="UYJE01000803">
    <property type="protein sequence ID" value="VDH96549.1"/>
    <property type="molecule type" value="Genomic_DNA"/>
</dbReference>